<protein>
    <submittedName>
        <fullName evidence="2">Protein kinase</fullName>
    </submittedName>
</protein>
<evidence type="ECO:0000313" key="2">
    <source>
        <dbReference type="EMBL" id="KFI46106.1"/>
    </source>
</evidence>
<organism evidence="2 3">
    <name type="scientific">Bifidobacterium biavatii DSM 23969</name>
    <dbReference type="NCBI Taxonomy" id="1437608"/>
    <lineage>
        <taxon>Bacteria</taxon>
        <taxon>Bacillati</taxon>
        <taxon>Actinomycetota</taxon>
        <taxon>Actinomycetes</taxon>
        <taxon>Bifidobacteriales</taxon>
        <taxon>Bifidobacteriaceae</taxon>
        <taxon>Bifidobacterium</taxon>
    </lineage>
</organism>
<dbReference type="eggNOG" id="COG3550">
    <property type="taxonomic scope" value="Bacteria"/>
</dbReference>
<evidence type="ECO:0000313" key="3">
    <source>
        <dbReference type="Proteomes" id="UP000029108"/>
    </source>
</evidence>
<dbReference type="Gene3D" id="1.10.1070.20">
    <property type="match status" value="1"/>
</dbReference>
<keyword evidence="2" id="KW-0808">Transferase</keyword>
<dbReference type="RefSeq" id="WP_238548522.1">
    <property type="nucleotide sequence ID" value="NZ_JDUU01000033.1"/>
</dbReference>
<dbReference type="Proteomes" id="UP000029108">
    <property type="component" value="Unassembled WGS sequence"/>
</dbReference>
<reference evidence="2 3" key="1">
    <citation type="submission" date="2014-03" db="EMBL/GenBank/DDBJ databases">
        <title>Genomics of Bifidobacteria.</title>
        <authorList>
            <person name="Ventura M."/>
            <person name="Milani C."/>
            <person name="Lugli G.A."/>
        </authorList>
    </citation>
    <scope>NUCLEOTIDE SEQUENCE [LARGE SCALE GENOMIC DNA]</scope>
    <source>
        <strain evidence="2 3">DSM 23969</strain>
    </source>
</reference>
<sequence length="433" mass="49279">MTERRMLMCREFPVMTFEFFPYGGYALYPTEIIDQKRLPLGMYVNGRPEPDGESITAWWRSRGIPATRDGLRSAIGTGMRPPADLLDRSLGLSLSDQYWVRPVDRDDLKWEDLNFFHHDFDERIGRALFTGGSSQVGDVNTPDITSAGDLPKRWIIQPDGTRTLIKGGRTGQEPDNERIAGLVCDLFGMDHVDYHVGILQDRRVCACNEMLTDREELIPGGQIMKIFRNGTPREGRAIWEDACERLGVPRAASRRATDDFLFLDFLLRNTDRHYNNFGIIRDVETLRARPAPIFDTGMCLWNGLDPVVISNDDYAAKPFRLDDGGDRPNAYWQLSLIREWDHYDLGLLDSVPDIVHDQLALNRRIPSDIVSLICSTLRKRAELIRKARDRSVIPSPSARRGMDEFRSLLDSRTRDLESSAGPAMNAARRHGGR</sequence>
<gene>
    <name evidence="2" type="ORF">BBIA_2071</name>
</gene>
<keyword evidence="3" id="KW-1185">Reference proteome</keyword>
<dbReference type="EMBL" id="JGYN01000040">
    <property type="protein sequence ID" value="KFI46106.1"/>
    <property type="molecule type" value="Genomic_DNA"/>
</dbReference>
<dbReference type="GO" id="GO:0016301">
    <property type="term" value="F:kinase activity"/>
    <property type="evidence" value="ECO:0007669"/>
    <property type="project" value="UniProtKB-KW"/>
</dbReference>
<proteinExistence type="predicted"/>
<dbReference type="AlphaFoldDB" id="A0A086ZHV6"/>
<accession>A0A086ZHV6</accession>
<dbReference type="STRING" id="1437608.GCA_000771645_01782"/>
<keyword evidence="2" id="KW-0418">Kinase</keyword>
<evidence type="ECO:0000256" key="1">
    <source>
        <dbReference type="SAM" id="MobiDB-lite"/>
    </source>
</evidence>
<feature type="region of interest" description="Disordered" evidence="1">
    <location>
        <begin position="411"/>
        <end position="433"/>
    </location>
</feature>
<name>A0A086ZHV6_9BIFI</name>
<comment type="caution">
    <text evidence="2">The sequence shown here is derived from an EMBL/GenBank/DDBJ whole genome shotgun (WGS) entry which is preliminary data.</text>
</comment>